<evidence type="ECO:0000256" key="9">
    <source>
        <dbReference type="SAM" id="Phobius"/>
    </source>
</evidence>
<evidence type="ECO:0000259" key="10">
    <source>
        <dbReference type="Pfam" id="PF04290"/>
    </source>
</evidence>
<accession>A0A1H2YQF8</accession>
<evidence type="ECO:0000256" key="7">
    <source>
        <dbReference type="ARBA" id="ARBA00023136"/>
    </source>
</evidence>
<gene>
    <name evidence="11" type="ORF">SAMN05216495_11224</name>
</gene>
<keyword evidence="5 9" id="KW-0812">Transmembrane</keyword>
<dbReference type="Pfam" id="PF04290">
    <property type="entry name" value="DctQ"/>
    <property type="match status" value="1"/>
</dbReference>
<dbReference type="InterPro" id="IPR007387">
    <property type="entry name" value="TRAP_DctQ"/>
</dbReference>
<dbReference type="PANTHER" id="PTHR35011:SF2">
    <property type="entry name" value="2,3-DIKETO-L-GULONATE TRAP TRANSPORTER SMALL PERMEASE PROTEIN YIAM"/>
    <property type="match status" value="1"/>
</dbReference>
<reference evidence="11 12" key="1">
    <citation type="submission" date="2016-10" db="EMBL/GenBank/DDBJ databases">
        <authorList>
            <person name="Varghese N."/>
            <person name="Submissions S."/>
        </authorList>
    </citation>
    <scope>NUCLEOTIDE SEQUENCE [LARGE SCALE GENOMIC DNA]</scope>
    <source>
        <strain evidence="11 12">WCC6</strain>
    </source>
</reference>
<evidence type="ECO:0000256" key="5">
    <source>
        <dbReference type="ARBA" id="ARBA00022692"/>
    </source>
</evidence>
<keyword evidence="6 9" id="KW-1133">Transmembrane helix</keyword>
<evidence type="ECO:0000256" key="6">
    <source>
        <dbReference type="ARBA" id="ARBA00022989"/>
    </source>
</evidence>
<dbReference type="GO" id="GO:0015740">
    <property type="term" value="P:C4-dicarboxylate transport"/>
    <property type="evidence" value="ECO:0007669"/>
    <property type="project" value="TreeGrafter"/>
</dbReference>
<evidence type="ECO:0000256" key="4">
    <source>
        <dbReference type="ARBA" id="ARBA00022519"/>
    </source>
</evidence>
<dbReference type="GO" id="GO:0005886">
    <property type="term" value="C:plasma membrane"/>
    <property type="evidence" value="ECO:0007669"/>
    <property type="project" value="UniProtKB-SubCell"/>
</dbReference>
<dbReference type="RefSeq" id="WP_074706867.1">
    <property type="nucleotide sequence ID" value="NZ_CAMEFB010000004.1"/>
</dbReference>
<evidence type="ECO:0000313" key="12">
    <source>
        <dbReference type="Proteomes" id="UP000182379"/>
    </source>
</evidence>
<evidence type="ECO:0000256" key="8">
    <source>
        <dbReference type="ARBA" id="ARBA00038436"/>
    </source>
</evidence>
<comment type="caution">
    <text evidence="11">The sequence shown here is derived from an EMBL/GenBank/DDBJ whole genome shotgun (WGS) entry which is preliminary data.</text>
</comment>
<comment type="similarity">
    <text evidence="8">Belongs to the TRAP transporter small permease family.</text>
</comment>
<evidence type="ECO:0000256" key="3">
    <source>
        <dbReference type="ARBA" id="ARBA00022475"/>
    </source>
</evidence>
<name>A0A1H2YQF8_ACIFE</name>
<dbReference type="Proteomes" id="UP000182379">
    <property type="component" value="Unassembled WGS sequence"/>
</dbReference>
<dbReference type="PANTHER" id="PTHR35011">
    <property type="entry name" value="2,3-DIKETO-L-GULONATE TRAP TRANSPORTER SMALL PERMEASE PROTEIN YIAM"/>
    <property type="match status" value="1"/>
</dbReference>
<dbReference type="GO" id="GO:0022857">
    <property type="term" value="F:transmembrane transporter activity"/>
    <property type="evidence" value="ECO:0007669"/>
    <property type="project" value="TreeGrafter"/>
</dbReference>
<proteinExistence type="inferred from homology"/>
<evidence type="ECO:0000313" key="11">
    <source>
        <dbReference type="EMBL" id="SDX07452.1"/>
    </source>
</evidence>
<keyword evidence="3" id="KW-1003">Cell membrane</keyword>
<feature type="transmembrane region" description="Helical" evidence="9">
    <location>
        <begin position="123"/>
        <end position="146"/>
    </location>
</feature>
<evidence type="ECO:0000256" key="2">
    <source>
        <dbReference type="ARBA" id="ARBA00022448"/>
    </source>
</evidence>
<dbReference type="EMBL" id="FNOP01000012">
    <property type="protein sequence ID" value="SDX07452.1"/>
    <property type="molecule type" value="Genomic_DNA"/>
</dbReference>
<feature type="transmembrane region" description="Helical" evidence="9">
    <location>
        <begin position="85"/>
        <end position="103"/>
    </location>
</feature>
<keyword evidence="7 9" id="KW-0472">Membrane</keyword>
<evidence type="ECO:0000256" key="1">
    <source>
        <dbReference type="ARBA" id="ARBA00004429"/>
    </source>
</evidence>
<keyword evidence="2" id="KW-0813">Transport</keyword>
<protein>
    <submittedName>
        <fullName evidence="11">TRAP-type C4-dicarboxylate transport system, small permease component</fullName>
    </submittedName>
</protein>
<feature type="transmembrane region" description="Helical" evidence="9">
    <location>
        <begin position="12"/>
        <end position="37"/>
    </location>
</feature>
<dbReference type="InterPro" id="IPR055348">
    <property type="entry name" value="DctQ"/>
</dbReference>
<feature type="transmembrane region" description="Helical" evidence="9">
    <location>
        <begin position="43"/>
        <end position="64"/>
    </location>
</feature>
<keyword evidence="4" id="KW-0997">Cell inner membrane</keyword>
<sequence>MKLVKWLDKNLELLILAIMLAVMCCLSFANVIMRYGFHHALTWSDEICCYLLALSAFYCLPCAVRHGVSIKVDTFTTMMPESLQKTLGLVCDGVMILLLAYLFKGTQELIQKADLIHQASPALAIPVADIYRIMAFGILLGIFRYAQLMVRVFQGKVNLEADNGNDLEKGRGAEKE</sequence>
<feature type="domain" description="Tripartite ATP-independent periplasmic transporters DctQ component" evidence="10">
    <location>
        <begin position="23"/>
        <end position="154"/>
    </location>
</feature>
<organism evidence="11 12">
    <name type="scientific">Acidaminococcus fermentans</name>
    <dbReference type="NCBI Taxonomy" id="905"/>
    <lineage>
        <taxon>Bacteria</taxon>
        <taxon>Bacillati</taxon>
        <taxon>Bacillota</taxon>
        <taxon>Negativicutes</taxon>
        <taxon>Acidaminococcales</taxon>
        <taxon>Acidaminococcaceae</taxon>
        <taxon>Acidaminococcus</taxon>
    </lineage>
</organism>
<comment type="subcellular location">
    <subcellularLocation>
        <location evidence="1">Cell inner membrane</location>
        <topology evidence="1">Multi-pass membrane protein</topology>
    </subcellularLocation>
</comment>
<dbReference type="AlphaFoldDB" id="A0A1H2YQF8"/>